<evidence type="ECO:0000313" key="4">
    <source>
        <dbReference type="EMBL" id="MFC1573301.1"/>
    </source>
</evidence>
<gene>
    <name evidence="4" type="ORF">ACFL6M_06850</name>
</gene>
<dbReference type="SUPFAM" id="SSF52218">
    <property type="entry name" value="Flavoproteins"/>
    <property type="match status" value="1"/>
</dbReference>
<dbReference type="Pfam" id="PF03358">
    <property type="entry name" value="FMN_red"/>
    <property type="match status" value="1"/>
</dbReference>
<keyword evidence="5" id="KW-1185">Reference proteome</keyword>
<protein>
    <submittedName>
        <fullName evidence="4">Flavodoxin family protein</fullName>
    </submittedName>
</protein>
<comment type="caution">
    <text evidence="4">The sequence shown here is derived from an EMBL/GenBank/DDBJ whole genome shotgun (WGS) entry which is preliminary data.</text>
</comment>
<reference evidence="4 5" key="1">
    <citation type="submission" date="2024-09" db="EMBL/GenBank/DDBJ databases">
        <authorList>
            <person name="D'Angelo T."/>
        </authorList>
    </citation>
    <scope>NUCLEOTIDE SEQUENCE [LARGE SCALE GENOMIC DNA]</scope>
    <source>
        <strain evidence="4">SAG AM-320-E07</strain>
    </source>
</reference>
<dbReference type="EMBL" id="JBHPKH010000119">
    <property type="protein sequence ID" value="MFC1573301.1"/>
    <property type="molecule type" value="Genomic_DNA"/>
</dbReference>
<evidence type="ECO:0000313" key="5">
    <source>
        <dbReference type="Proteomes" id="UP001593833"/>
    </source>
</evidence>
<evidence type="ECO:0000256" key="1">
    <source>
        <dbReference type="ARBA" id="ARBA00022630"/>
    </source>
</evidence>
<keyword evidence="1" id="KW-0285">Flavoprotein</keyword>
<dbReference type="Gene3D" id="3.40.50.360">
    <property type="match status" value="1"/>
</dbReference>
<dbReference type="Proteomes" id="UP001593833">
    <property type="component" value="Unassembled WGS sequence"/>
</dbReference>
<dbReference type="InterPro" id="IPR051796">
    <property type="entry name" value="ISF_SsuE-like"/>
</dbReference>
<dbReference type="InterPro" id="IPR005025">
    <property type="entry name" value="FMN_Rdtase-like_dom"/>
</dbReference>
<feature type="domain" description="NADPH-dependent FMN reductase-like" evidence="3">
    <location>
        <begin position="1"/>
        <end position="133"/>
    </location>
</feature>
<dbReference type="PANTHER" id="PTHR43278:SF2">
    <property type="entry name" value="IRON-SULFUR FLAVOPROTEIN"/>
    <property type="match status" value="1"/>
</dbReference>
<keyword evidence="2" id="KW-0288">FMN</keyword>
<dbReference type="PANTHER" id="PTHR43278">
    <property type="entry name" value="NAD(P)H-DEPENDENT FMN-CONTAINING OXIDOREDUCTASE YWQN-RELATED"/>
    <property type="match status" value="1"/>
</dbReference>
<organism evidence="4 5">
    <name type="scientific">Eiseniibacteriota bacterium</name>
    <dbReference type="NCBI Taxonomy" id="2212470"/>
    <lineage>
        <taxon>Bacteria</taxon>
        <taxon>Candidatus Eiseniibacteriota</taxon>
    </lineage>
</organism>
<sequence length="189" mass="20180">MKVLTVYGGPHKQGNTATTLGWVEEELGKLGHQVDRVDVAGKKISGCAGCYACQGPDADFVCVQKDDATPILARFREADAYVFASPLYMWGFSGQTKVFLDRLMCQVKGFMTPQFQSTLKGKPVGLVVSCGGPVENNAELILEQMNRMGAYAQADMKGHVVAAGCQPGGQPSEEFKSQAVALARSIGQA</sequence>
<dbReference type="InterPro" id="IPR029039">
    <property type="entry name" value="Flavoprotein-like_sf"/>
</dbReference>
<evidence type="ECO:0000259" key="3">
    <source>
        <dbReference type="Pfam" id="PF03358"/>
    </source>
</evidence>
<name>A0ABV6YMC4_UNCEI</name>
<accession>A0ABV6YMC4</accession>
<evidence type="ECO:0000256" key="2">
    <source>
        <dbReference type="ARBA" id="ARBA00022643"/>
    </source>
</evidence>
<proteinExistence type="predicted"/>